<organism evidence="1 2">
    <name type="scientific">Streptomyces phage Success</name>
    <dbReference type="NCBI Taxonomy" id="2999013"/>
    <lineage>
        <taxon>Viruses</taxon>
        <taxon>Duplodnaviria</taxon>
        <taxon>Heunggongvirae</taxon>
        <taxon>Uroviricota</taxon>
        <taxon>Caudoviricetes</taxon>
        <taxon>Successvirus</taxon>
        <taxon>Successvirus success</taxon>
    </lineage>
</organism>
<dbReference type="RefSeq" id="YP_010755547.1">
    <property type="nucleotide sequence ID" value="NC_073472.1"/>
</dbReference>
<gene>
    <name evidence="1" type="primary">15</name>
    <name evidence="1" type="ORF">SEA_SUCCESS_15</name>
</gene>
<protein>
    <submittedName>
        <fullName evidence="1">Uncharacterized protein</fullName>
    </submittedName>
</protein>
<accession>A0A9E8M5V8</accession>
<evidence type="ECO:0000313" key="2">
    <source>
        <dbReference type="Proteomes" id="UP001163413"/>
    </source>
</evidence>
<sequence>MPMFPRYEYEGPQAHKLDLTNIPKECVTVTVDIKDEKLANALRRKITSLEATQALGAKQEDFALAYRASLKLEVLRQVRDEAGL</sequence>
<dbReference type="GeneID" id="80020206"/>
<dbReference type="EMBL" id="OP751148">
    <property type="protein sequence ID" value="WAB08802.1"/>
    <property type="molecule type" value="Genomic_DNA"/>
</dbReference>
<proteinExistence type="predicted"/>
<reference evidence="1" key="1">
    <citation type="submission" date="2022-10" db="EMBL/GenBank/DDBJ databases">
        <authorList>
            <person name="Roth M.A."/>
            <person name="Wohlstadter N.E."/>
            <person name="Arguedas X."/>
            <person name="Leighton H.R."/>
            <person name="Msuya J.A."/>
            <person name="Pravda N."/>
            <person name="Shaffer C.D."/>
            <person name="Weston-Hafer K.A."/>
            <person name="Russell D.A."/>
            <person name="Jacobs-Sera D."/>
            <person name="Hatfull G.F."/>
        </authorList>
    </citation>
    <scope>NUCLEOTIDE SEQUENCE</scope>
</reference>
<evidence type="ECO:0000313" key="1">
    <source>
        <dbReference type="EMBL" id="WAB08802.1"/>
    </source>
</evidence>
<dbReference type="Proteomes" id="UP001163413">
    <property type="component" value="Segment"/>
</dbReference>
<keyword evidence="2" id="KW-1185">Reference proteome</keyword>
<name>A0A9E8M5V8_9CAUD</name>
<dbReference type="KEGG" id="vg:80020206"/>